<comment type="caution">
    <text evidence="1">The sequence shown here is derived from an EMBL/GenBank/DDBJ whole genome shotgun (WGS) entry which is preliminary data.</text>
</comment>
<dbReference type="AlphaFoldDB" id="X1HPV0"/>
<feature type="non-terminal residue" evidence="1">
    <location>
        <position position="1"/>
    </location>
</feature>
<evidence type="ECO:0000313" key="1">
    <source>
        <dbReference type="EMBL" id="GAH47328.1"/>
    </source>
</evidence>
<accession>X1HPV0</accession>
<reference evidence="1" key="1">
    <citation type="journal article" date="2014" name="Front. Microbiol.">
        <title>High frequency of phylogenetically diverse reductive dehalogenase-homologous genes in deep subseafloor sedimentary metagenomes.</title>
        <authorList>
            <person name="Kawai M."/>
            <person name="Futagami T."/>
            <person name="Toyoda A."/>
            <person name="Takaki Y."/>
            <person name="Nishi S."/>
            <person name="Hori S."/>
            <person name="Arai W."/>
            <person name="Tsubouchi T."/>
            <person name="Morono Y."/>
            <person name="Uchiyama I."/>
            <person name="Ito T."/>
            <person name="Fujiyama A."/>
            <person name="Inagaki F."/>
            <person name="Takami H."/>
        </authorList>
    </citation>
    <scope>NUCLEOTIDE SEQUENCE</scope>
    <source>
        <strain evidence="1">Expedition CK06-06</strain>
    </source>
</reference>
<proteinExistence type="predicted"/>
<sequence>GIHIELTMLLIPGYNDNREESGSLLIKPLETSTLSILFS</sequence>
<gene>
    <name evidence="1" type="ORF">S03H2_12734</name>
</gene>
<protein>
    <submittedName>
        <fullName evidence="1">Uncharacterized protein</fullName>
    </submittedName>
</protein>
<dbReference type="EMBL" id="BARU01006471">
    <property type="protein sequence ID" value="GAH47328.1"/>
    <property type="molecule type" value="Genomic_DNA"/>
</dbReference>
<name>X1HPV0_9ZZZZ</name>
<organism evidence="1">
    <name type="scientific">marine sediment metagenome</name>
    <dbReference type="NCBI Taxonomy" id="412755"/>
    <lineage>
        <taxon>unclassified sequences</taxon>
        <taxon>metagenomes</taxon>
        <taxon>ecological metagenomes</taxon>
    </lineage>
</organism>